<dbReference type="Proteomes" id="UP000759131">
    <property type="component" value="Unassembled WGS sequence"/>
</dbReference>
<comment type="subcellular location">
    <subcellularLocation>
        <location evidence="1">Mitochondrion</location>
    </subcellularLocation>
</comment>
<keyword evidence="9" id="KW-1185">Reference proteome</keyword>
<feature type="domain" description="Prokaryotic-type class I peptide chain release factors" evidence="6">
    <location>
        <begin position="172"/>
        <end position="264"/>
    </location>
</feature>
<dbReference type="PANTHER" id="PTHR46203:SF1">
    <property type="entry name" value="MITOCHONDRIAL TRANSLATION RELEASE FACTOR IN RESCUE"/>
    <property type="match status" value="1"/>
</dbReference>
<evidence type="ECO:0000313" key="9">
    <source>
        <dbReference type="Proteomes" id="UP000759131"/>
    </source>
</evidence>
<dbReference type="GO" id="GO:0005739">
    <property type="term" value="C:mitochondrion"/>
    <property type="evidence" value="ECO:0007669"/>
    <property type="project" value="UniProtKB-SubCell"/>
</dbReference>
<dbReference type="Gene3D" id="3.30.160.20">
    <property type="match status" value="1"/>
</dbReference>
<dbReference type="OrthoDB" id="277888at2759"/>
<comment type="similarity">
    <text evidence="2">Belongs to the prokaryotic/mitochondrial release factor family.</text>
</comment>
<proteinExistence type="inferred from homology"/>
<name>A0A7R9KTE1_9ACAR</name>
<evidence type="ECO:0000259" key="6">
    <source>
        <dbReference type="Pfam" id="PF00472"/>
    </source>
</evidence>
<dbReference type="EMBL" id="CAJPIZ010004929">
    <property type="protein sequence ID" value="CAG2108095.1"/>
    <property type="molecule type" value="Genomic_DNA"/>
</dbReference>
<evidence type="ECO:0000256" key="2">
    <source>
        <dbReference type="ARBA" id="ARBA00010835"/>
    </source>
</evidence>
<sequence length="293" mass="34283">MIMSANDNQMSARRERNTNGSVDGMSGSVGHFTRTTGHRRRERHSNNTSPSSMMVCVSRVDKLRLFRQLMQYSRQLVYTDKHFYRNKVRQEFRKHRDLTQEEDIKFFYRFLFVSVFCLLKLCGQQMSTIISNYGKQCIRAVNPTFSHNIFVAFSTNHWPLNKPKVDKSKVPVINEKELREEFIHGSGPGGQNVNKLSNCVQLTHLPTGIVVKCHVNREQHRNRVLARELLVDKLDQLMNGDQSVSAQRHRLVTEKFSKRNKKREKLRLLKEEFKAREETANGLINKISEQYID</sequence>
<dbReference type="GO" id="GO:0003747">
    <property type="term" value="F:translation release factor activity"/>
    <property type="evidence" value="ECO:0007669"/>
    <property type="project" value="InterPro"/>
</dbReference>
<evidence type="ECO:0000259" key="7">
    <source>
        <dbReference type="Pfam" id="PF05347"/>
    </source>
</evidence>
<dbReference type="InterPro" id="IPR045853">
    <property type="entry name" value="Pep_chain_release_fac_I_sf"/>
</dbReference>
<dbReference type="Pfam" id="PF00472">
    <property type="entry name" value="RF-1"/>
    <property type="match status" value="1"/>
</dbReference>
<evidence type="ECO:0000256" key="1">
    <source>
        <dbReference type="ARBA" id="ARBA00004173"/>
    </source>
</evidence>
<keyword evidence="4" id="KW-0496">Mitochondrion</keyword>
<dbReference type="InterPro" id="IPR000352">
    <property type="entry name" value="Pep_chain_release_fac_I"/>
</dbReference>
<feature type="region of interest" description="Disordered" evidence="5">
    <location>
        <begin position="1"/>
        <end position="51"/>
    </location>
</feature>
<dbReference type="InterPro" id="IPR052405">
    <property type="entry name" value="Mito_Transl_Release_Factor"/>
</dbReference>
<dbReference type="Pfam" id="PF05347">
    <property type="entry name" value="Complex1_LYR"/>
    <property type="match status" value="1"/>
</dbReference>
<reference evidence="8" key="1">
    <citation type="submission" date="2020-11" db="EMBL/GenBank/DDBJ databases">
        <authorList>
            <person name="Tran Van P."/>
        </authorList>
    </citation>
    <scope>NUCLEOTIDE SEQUENCE</scope>
</reference>
<evidence type="ECO:0000313" key="8">
    <source>
        <dbReference type="EMBL" id="CAD7627665.1"/>
    </source>
</evidence>
<dbReference type="EMBL" id="OC859504">
    <property type="protein sequence ID" value="CAD7627665.1"/>
    <property type="molecule type" value="Genomic_DNA"/>
</dbReference>
<dbReference type="InterPro" id="IPR008011">
    <property type="entry name" value="Complex1_LYR_dom"/>
</dbReference>
<evidence type="ECO:0000256" key="3">
    <source>
        <dbReference type="ARBA" id="ARBA00022946"/>
    </source>
</evidence>
<organism evidence="8">
    <name type="scientific">Medioppia subpectinata</name>
    <dbReference type="NCBI Taxonomy" id="1979941"/>
    <lineage>
        <taxon>Eukaryota</taxon>
        <taxon>Metazoa</taxon>
        <taxon>Ecdysozoa</taxon>
        <taxon>Arthropoda</taxon>
        <taxon>Chelicerata</taxon>
        <taxon>Arachnida</taxon>
        <taxon>Acari</taxon>
        <taxon>Acariformes</taxon>
        <taxon>Sarcoptiformes</taxon>
        <taxon>Oribatida</taxon>
        <taxon>Brachypylina</taxon>
        <taxon>Oppioidea</taxon>
        <taxon>Oppiidae</taxon>
        <taxon>Medioppia</taxon>
    </lineage>
</organism>
<gene>
    <name evidence="8" type="ORF">OSB1V03_LOCUS8090</name>
</gene>
<dbReference type="SUPFAM" id="SSF75620">
    <property type="entry name" value="Release factor"/>
    <property type="match status" value="1"/>
</dbReference>
<feature type="domain" description="Complex 1 LYR protein" evidence="7">
    <location>
        <begin position="63"/>
        <end position="109"/>
    </location>
</feature>
<feature type="compositionally biased region" description="Polar residues" evidence="5">
    <location>
        <begin position="1"/>
        <end position="11"/>
    </location>
</feature>
<evidence type="ECO:0000256" key="4">
    <source>
        <dbReference type="ARBA" id="ARBA00023128"/>
    </source>
</evidence>
<protein>
    <recommendedName>
        <fullName evidence="10">Prokaryotic-type class I peptide chain release factors domain-containing protein</fullName>
    </recommendedName>
</protein>
<accession>A0A7R9KTE1</accession>
<evidence type="ECO:0008006" key="10">
    <source>
        <dbReference type="Google" id="ProtNLM"/>
    </source>
</evidence>
<dbReference type="AlphaFoldDB" id="A0A7R9KTE1"/>
<keyword evidence="3" id="KW-0809">Transit peptide</keyword>
<dbReference type="PANTHER" id="PTHR46203">
    <property type="entry name" value="PROBABLE PEPTIDE CHAIN RELEASE FACTOR C12ORF65"/>
    <property type="match status" value="1"/>
</dbReference>
<evidence type="ECO:0000256" key="5">
    <source>
        <dbReference type="SAM" id="MobiDB-lite"/>
    </source>
</evidence>